<sequence>MKVLKESPQVKKANDQKAGQVKITFYTDPLCCWSWAFEQHWQKLLRAFDGHIQYQYVLCGMIPDWKTYEDPMNAVSNPLQMGPVWMHASEVTRVKMKYSIWHEDPPASSYPPCIAAKTAGLQSQAAEEQLLLNMRKALMEEGLNISKPEVLLTIAKKMEDAGAHFSFSRFKRDWKNGSGLEPFRNDLRQARFHNIGRYPTLTIHNLKKAEGVILVGYRPYEILQQVVERAIEPDLAE</sequence>
<dbReference type="PANTHER" id="PTHR13887:SF54">
    <property type="entry name" value="DSBA FAMILY PROTEIN"/>
    <property type="match status" value="1"/>
</dbReference>
<dbReference type="InterPro" id="IPR036249">
    <property type="entry name" value="Thioredoxin-like_sf"/>
</dbReference>
<comment type="caution">
    <text evidence="1">The sequence shown here is derived from an EMBL/GenBank/DDBJ whole genome shotgun (WGS) entry which is preliminary data.</text>
</comment>
<evidence type="ECO:0000313" key="1">
    <source>
        <dbReference type="EMBL" id="MBT1697564.1"/>
    </source>
</evidence>
<dbReference type="AlphaFoldDB" id="A0AAP2DL69"/>
<evidence type="ECO:0000313" key="2">
    <source>
        <dbReference type="Proteomes" id="UP001319200"/>
    </source>
</evidence>
<dbReference type="SUPFAM" id="SSF52833">
    <property type="entry name" value="Thioredoxin-like"/>
    <property type="match status" value="1"/>
</dbReference>
<dbReference type="EMBL" id="JAHESF010000010">
    <property type="protein sequence ID" value="MBT1697564.1"/>
    <property type="molecule type" value="Genomic_DNA"/>
</dbReference>
<dbReference type="PANTHER" id="PTHR13887">
    <property type="entry name" value="GLUTATHIONE S-TRANSFERASE KAPPA"/>
    <property type="match status" value="1"/>
</dbReference>
<name>A0AAP2DL69_9BACT</name>
<dbReference type="Proteomes" id="UP001319200">
    <property type="component" value="Unassembled WGS sequence"/>
</dbReference>
<protein>
    <submittedName>
        <fullName evidence="1">DsbA family protein</fullName>
    </submittedName>
</protein>
<proteinExistence type="predicted"/>
<dbReference type="Pfam" id="PF13743">
    <property type="entry name" value="Thioredoxin_5"/>
    <property type="match status" value="1"/>
</dbReference>
<keyword evidence="2" id="KW-1185">Reference proteome</keyword>
<accession>A0AAP2DL69</accession>
<gene>
    <name evidence="1" type="ORF">KK083_11800</name>
</gene>
<organism evidence="1 2">
    <name type="scientific">Chryseosolibacter histidini</name>
    <dbReference type="NCBI Taxonomy" id="2782349"/>
    <lineage>
        <taxon>Bacteria</taxon>
        <taxon>Pseudomonadati</taxon>
        <taxon>Bacteroidota</taxon>
        <taxon>Cytophagia</taxon>
        <taxon>Cytophagales</taxon>
        <taxon>Chryseotaleaceae</taxon>
        <taxon>Chryseosolibacter</taxon>
    </lineage>
</organism>
<reference evidence="1 2" key="1">
    <citation type="submission" date="2021-05" db="EMBL/GenBank/DDBJ databases">
        <title>A Polyphasic approach of four new species of the genus Ohtaekwangia: Ohtaekwangia histidinii sp. nov., Ohtaekwangia cretensis sp. nov., Ohtaekwangia indiensis sp. nov., Ohtaekwangia reichenbachii sp. nov. from diverse environment.</title>
        <authorList>
            <person name="Octaviana S."/>
        </authorList>
    </citation>
    <scope>NUCLEOTIDE SEQUENCE [LARGE SCALE GENOMIC DNA]</scope>
    <source>
        <strain evidence="1 2">PWU4</strain>
    </source>
</reference>
<dbReference type="Gene3D" id="3.40.30.10">
    <property type="entry name" value="Glutaredoxin"/>
    <property type="match status" value="1"/>
</dbReference>